<proteinExistence type="predicted"/>
<keyword evidence="2" id="KW-1185">Reference proteome</keyword>
<protein>
    <submittedName>
        <fullName evidence="1">Uncharacterized protein</fullName>
    </submittedName>
</protein>
<dbReference type="PANTHER" id="PTHR33983">
    <property type="entry name" value="OS07G0185900 PROTEIN"/>
    <property type="match status" value="1"/>
</dbReference>
<gene>
    <name evidence="1" type="ORF">AAHA92_31166</name>
</gene>
<dbReference type="Proteomes" id="UP001567538">
    <property type="component" value="Unassembled WGS sequence"/>
</dbReference>
<comment type="caution">
    <text evidence="1">The sequence shown here is derived from an EMBL/GenBank/DDBJ whole genome shotgun (WGS) entry which is preliminary data.</text>
</comment>
<dbReference type="EMBL" id="JBEAFC010000012">
    <property type="protein sequence ID" value="KAL1535066.1"/>
    <property type="molecule type" value="Genomic_DNA"/>
</dbReference>
<dbReference type="AlphaFoldDB" id="A0ABD1FT76"/>
<accession>A0ABD1FT76</accession>
<organism evidence="1 2">
    <name type="scientific">Salvia divinorum</name>
    <name type="common">Maria pastora</name>
    <name type="synonym">Diviner's sage</name>
    <dbReference type="NCBI Taxonomy" id="28513"/>
    <lineage>
        <taxon>Eukaryota</taxon>
        <taxon>Viridiplantae</taxon>
        <taxon>Streptophyta</taxon>
        <taxon>Embryophyta</taxon>
        <taxon>Tracheophyta</taxon>
        <taxon>Spermatophyta</taxon>
        <taxon>Magnoliopsida</taxon>
        <taxon>eudicotyledons</taxon>
        <taxon>Gunneridae</taxon>
        <taxon>Pentapetalae</taxon>
        <taxon>asterids</taxon>
        <taxon>lamiids</taxon>
        <taxon>Lamiales</taxon>
        <taxon>Lamiaceae</taxon>
        <taxon>Nepetoideae</taxon>
        <taxon>Mentheae</taxon>
        <taxon>Salviinae</taxon>
        <taxon>Salvia</taxon>
        <taxon>Salvia subgen. Calosphace</taxon>
    </lineage>
</organism>
<sequence length="69" mass="7801">MGKRAELLDLGFRIVSRFQSHCPQTTRMYYHPPADHQHHNDTAATTNGIGEDVMPLADTINFIIYTVVS</sequence>
<evidence type="ECO:0000313" key="2">
    <source>
        <dbReference type="Proteomes" id="UP001567538"/>
    </source>
</evidence>
<reference evidence="1 2" key="1">
    <citation type="submission" date="2024-06" db="EMBL/GenBank/DDBJ databases">
        <title>A chromosome level genome sequence of Diviner's sage (Salvia divinorum).</title>
        <authorList>
            <person name="Ford S.A."/>
            <person name="Ro D.-K."/>
            <person name="Ness R.W."/>
            <person name="Phillips M.A."/>
        </authorList>
    </citation>
    <scope>NUCLEOTIDE SEQUENCE [LARGE SCALE GENOMIC DNA]</scope>
    <source>
        <strain evidence="1">SAF-2024a</strain>
        <tissue evidence="1">Leaf</tissue>
    </source>
</reference>
<evidence type="ECO:0000313" key="1">
    <source>
        <dbReference type="EMBL" id="KAL1535066.1"/>
    </source>
</evidence>
<name>A0ABD1FT76_SALDI</name>
<dbReference type="PANTHER" id="PTHR33983:SF1">
    <property type="entry name" value="OS07G0185900 PROTEIN"/>
    <property type="match status" value="1"/>
</dbReference>